<evidence type="ECO:0000256" key="5">
    <source>
        <dbReference type="ARBA" id="ARBA00022898"/>
    </source>
</evidence>
<geneLocation type="plasmid" evidence="7 9">
    <name>AbAZ39_p1</name>
</geneLocation>
<protein>
    <submittedName>
        <fullName evidence="7">4-aminobutyrate aminotransferase</fullName>
        <ecNumber evidence="7">2.6.1.19</ecNumber>
    </submittedName>
    <submittedName>
        <fullName evidence="8">4-aminobutyrate--2-oxoglutarate transaminase</fullName>
    </submittedName>
</protein>
<dbReference type="CDD" id="cd00610">
    <property type="entry name" value="OAT_like"/>
    <property type="match status" value="1"/>
</dbReference>
<dbReference type="InterPro" id="IPR015424">
    <property type="entry name" value="PyrdxlP-dep_Trfase"/>
</dbReference>
<reference evidence="8 10" key="2">
    <citation type="submission" date="2018-01" db="EMBL/GenBank/DDBJ databases">
        <title>Whole genome sequence of Azospirillum brasilense REC3 isolated from strawberry roots.</title>
        <authorList>
            <person name="Fontana C.A."/>
            <person name="Salazar S.M."/>
            <person name="Bassi D."/>
            <person name="Puglisi E."/>
            <person name="Lovaisa N.C."/>
            <person name="Toffoli L.M."/>
            <person name="Pedraza R."/>
            <person name="Cocconcelli P.S."/>
        </authorList>
    </citation>
    <scope>NUCLEOTIDE SEQUENCE [LARGE SCALE GENOMIC DNA]</scope>
    <source>
        <strain evidence="8 10">REC3</strain>
        <plasmid evidence="8">p19unnamed</plasmid>
    </source>
</reference>
<dbReference type="PANTHER" id="PTHR11986:SF58">
    <property type="entry name" value="LEUCINE_METHIONINE RACEMASE"/>
    <property type="match status" value="1"/>
</dbReference>
<dbReference type="SUPFAM" id="SSF53383">
    <property type="entry name" value="PLP-dependent transferases"/>
    <property type="match status" value="1"/>
</dbReference>
<name>A0A060DNG4_9PROT</name>
<dbReference type="PROSITE" id="PS00600">
    <property type="entry name" value="AA_TRANSFER_CLASS_3"/>
    <property type="match status" value="1"/>
</dbReference>
<dbReference type="EMBL" id="CP007794">
    <property type="protein sequence ID" value="AIB14295.1"/>
    <property type="molecule type" value="Genomic_DNA"/>
</dbReference>
<evidence type="ECO:0000313" key="9">
    <source>
        <dbReference type="Proteomes" id="UP000027186"/>
    </source>
</evidence>
<dbReference type="InterPro" id="IPR015422">
    <property type="entry name" value="PyrdxlP-dep_Trfase_small"/>
</dbReference>
<dbReference type="InterPro" id="IPR049704">
    <property type="entry name" value="Aminotrans_3_PPA_site"/>
</dbReference>
<organism evidence="7 9">
    <name type="scientific">Azospirillum argentinense</name>
    <dbReference type="NCBI Taxonomy" id="2970906"/>
    <lineage>
        <taxon>Bacteria</taxon>
        <taxon>Pseudomonadati</taxon>
        <taxon>Pseudomonadota</taxon>
        <taxon>Alphaproteobacteria</taxon>
        <taxon>Rhodospirillales</taxon>
        <taxon>Azospirillaceae</taxon>
        <taxon>Azospirillum</taxon>
    </lineage>
</organism>
<comment type="similarity">
    <text evidence="2 6">Belongs to the class-III pyridoxal-phosphate-dependent aminotransferase family.</text>
</comment>
<dbReference type="AlphaFoldDB" id="A0A060DNG4"/>
<dbReference type="EC" id="2.6.1.19" evidence="7"/>
<dbReference type="Proteomes" id="UP000027186">
    <property type="component" value="Plasmid AbAZ39_p1"/>
</dbReference>
<dbReference type="EMBL" id="POWG01000033">
    <property type="protein sequence ID" value="PNQ96300.1"/>
    <property type="molecule type" value="Genomic_DNA"/>
</dbReference>
<sequence>MSNQSFQDRRNAAVPRGLANAMPVYVDRAENAELWDVEGNRFIDFAGGIAVLNTGHRHPKIIEAVKAQLDRFTHTCAMVTPYESFVTLAERLNALVPGSTPKKTAFFTTGAEAVENAVKIARAHTGRPGVIAFSGAFHGRTLLAMALTGKVVPYKVGFGPFPAEVYHAPFPNAYRGVSVQDSLKALEQLFKSDVDATRVAAIIVEPVQGEGGFNIAPPEFLQALRKICDDNGILLIIDEIQTGFARTGKMFAIEHSGVEPDLMTMAKSLAGGFPLSAVTGKAEIMDAPIPGGIGGTYAGSPLATTAALAVLDVIEEEKLIQRSNDLGERIAGRFRTMAQRNTLSVIGDVRNLGGMIAMELVKDRGTKEPAPELTKALVAKAAEKGLVLLSCGTYGNVIRILVPLTASDALVDEGLDIIERSLEELVSA</sequence>
<evidence type="ECO:0000256" key="1">
    <source>
        <dbReference type="ARBA" id="ARBA00001933"/>
    </source>
</evidence>
<dbReference type="Gene3D" id="3.40.640.10">
    <property type="entry name" value="Type I PLP-dependent aspartate aminotransferase-like (Major domain)"/>
    <property type="match status" value="1"/>
</dbReference>
<keyword evidence="7" id="KW-0614">Plasmid</keyword>
<accession>A0A060DNG4</accession>
<evidence type="ECO:0000313" key="8">
    <source>
        <dbReference type="EMBL" id="PNQ96300.1"/>
    </source>
</evidence>
<dbReference type="InterPro" id="IPR015421">
    <property type="entry name" value="PyrdxlP-dep_Trfase_major"/>
</dbReference>
<dbReference type="Pfam" id="PF00202">
    <property type="entry name" value="Aminotran_3"/>
    <property type="match status" value="1"/>
</dbReference>
<dbReference type="InterPro" id="IPR005814">
    <property type="entry name" value="Aminotrans_3"/>
</dbReference>
<evidence type="ECO:0000256" key="3">
    <source>
        <dbReference type="ARBA" id="ARBA00022576"/>
    </source>
</evidence>
<dbReference type="Proteomes" id="UP000236268">
    <property type="component" value="Unassembled WGS sequence"/>
</dbReference>
<dbReference type="PIRSF" id="PIRSF000521">
    <property type="entry name" value="Transaminase_4ab_Lys_Orn"/>
    <property type="match status" value="1"/>
</dbReference>
<dbReference type="KEGG" id="abq:ABAZ39_20455"/>
<comment type="cofactor">
    <cofactor evidence="1">
        <name>pyridoxal 5'-phosphate</name>
        <dbReference type="ChEBI" id="CHEBI:597326"/>
    </cofactor>
</comment>
<dbReference type="PANTHER" id="PTHR11986">
    <property type="entry name" value="AMINOTRANSFERASE CLASS III"/>
    <property type="match status" value="1"/>
</dbReference>
<dbReference type="NCBIfam" id="TIGR00700">
    <property type="entry name" value="GABAtrnsam"/>
    <property type="match status" value="1"/>
</dbReference>
<reference evidence="7 9" key="1">
    <citation type="journal article" date="2014" name="Genome Announc.">
        <title>Complete Genome Sequence of the Model Rhizosphere Strain Azospirillum brasilense Az39, Successfully Applied in Agriculture.</title>
        <authorList>
            <person name="Rivera D."/>
            <person name="Revale S."/>
            <person name="Molina R."/>
            <person name="Gualpa J."/>
            <person name="Puente M."/>
            <person name="Maroniche G."/>
            <person name="Paris G."/>
            <person name="Baker D."/>
            <person name="Clavijo B."/>
            <person name="McLay K."/>
            <person name="Spaepen S."/>
            <person name="Perticari A."/>
            <person name="Vazquez M."/>
            <person name="Wisniewski-Dye F."/>
            <person name="Watkins C."/>
            <person name="Martinez-Abarca F."/>
            <person name="Vanderleyden J."/>
            <person name="Cassan F."/>
        </authorList>
    </citation>
    <scope>NUCLEOTIDE SEQUENCE [LARGE SCALE GENOMIC DNA]</scope>
    <source>
        <strain evidence="7 9">Az39</strain>
        <plasmid evidence="7">AbAZ39_p1</plasmid>
    </source>
</reference>
<evidence type="ECO:0000256" key="4">
    <source>
        <dbReference type="ARBA" id="ARBA00022679"/>
    </source>
</evidence>
<dbReference type="InterPro" id="IPR050103">
    <property type="entry name" value="Class-III_PLP-dep_AT"/>
</dbReference>
<proteinExistence type="inferred from homology"/>
<dbReference type="RefSeq" id="WP_040134525.1">
    <property type="nucleotide sequence ID" value="NZ_CP007794.1"/>
</dbReference>
<dbReference type="GO" id="GO:0042802">
    <property type="term" value="F:identical protein binding"/>
    <property type="evidence" value="ECO:0007669"/>
    <property type="project" value="TreeGrafter"/>
</dbReference>
<dbReference type="OrthoDB" id="9801834at2"/>
<dbReference type="FunFam" id="3.40.640.10:FF:000013">
    <property type="entry name" value="4-aminobutyrate aminotransferase"/>
    <property type="match status" value="1"/>
</dbReference>
<gene>
    <name evidence="8" type="primary">gabT</name>
    <name evidence="7" type="ORF">ABAZ39_20455</name>
    <name evidence="8" type="ORF">C1S70_24545</name>
</gene>
<dbReference type="GO" id="GO:0009448">
    <property type="term" value="P:gamma-aminobutyric acid metabolic process"/>
    <property type="evidence" value="ECO:0007669"/>
    <property type="project" value="InterPro"/>
</dbReference>
<dbReference type="Gene3D" id="3.90.1150.10">
    <property type="entry name" value="Aspartate Aminotransferase, domain 1"/>
    <property type="match status" value="1"/>
</dbReference>
<keyword evidence="4 7" id="KW-0808">Transferase</keyword>
<geneLocation type="plasmid" evidence="8">
    <name>p19unnamed</name>
</geneLocation>
<dbReference type="GO" id="GO:0034386">
    <property type="term" value="F:4-aminobutyrate:2-oxoglutarate transaminase activity"/>
    <property type="evidence" value="ECO:0007669"/>
    <property type="project" value="UniProtKB-EC"/>
</dbReference>
<dbReference type="InterPro" id="IPR004632">
    <property type="entry name" value="4NH2But_aminotransferase_bac"/>
</dbReference>
<keyword evidence="5 6" id="KW-0663">Pyridoxal phosphate</keyword>
<accession>A0A2K1FUV0</accession>
<dbReference type="GO" id="GO:0030170">
    <property type="term" value="F:pyridoxal phosphate binding"/>
    <property type="evidence" value="ECO:0007669"/>
    <property type="project" value="InterPro"/>
</dbReference>
<evidence type="ECO:0000313" key="7">
    <source>
        <dbReference type="EMBL" id="AIB14295.1"/>
    </source>
</evidence>
<evidence type="ECO:0000256" key="6">
    <source>
        <dbReference type="RuleBase" id="RU003560"/>
    </source>
</evidence>
<evidence type="ECO:0000313" key="10">
    <source>
        <dbReference type="Proteomes" id="UP000236268"/>
    </source>
</evidence>
<keyword evidence="3 7" id="KW-0032">Aminotransferase</keyword>
<evidence type="ECO:0000256" key="2">
    <source>
        <dbReference type="ARBA" id="ARBA00008954"/>
    </source>
</evidence>